<keyword evidence="2" id="KW-0540">Nuclease</keyword>
<proteinExistence type="predicted"/>
<gene>
    <name evidence="2" type="ORF">ACFSPV_05130</name>
</gene>
<sequence>MAADLIVARPEGLYCAAGDFYIDPWRPVDRAVITHGHSDHARAGHAHYLAHDDSAGVLRARLGSDITLQTLPYGEAVEHHGVRISLHPAGHVLGSAQVRLEHGGQVWVASGDYKTEADGTCPPFEPVRCDTFITESTFGLPIYRWPRQPELMAGINAWWQANAAQGRPSVLLCYAFGKAQRILHGVDRRIGPIVVHGAVEPLNAVYRAAGVDLPPTLRVTDPGVDAQLLKTALVLAPPSAQGTPWMRRFPGHADAFASGWMQLRGTRRRRGVDRGFVMSDHADWPGLQCAIGATGAERVFVTHGSVAVLVRWLREQGLDAQAFQTEYGDEDEAAAAEAAPDEAPAP</sequence>
<dbReference type="InterPro" id="IPR026360">
    <property type="entry name" value="Xnuc_lig_assoc"/>
</dbReference>
<protein>
    <submittedName>
        <fullName evidence="2">Ligase-associated DNA damage response exonuclease</fullName>
        <ecNumber evidence="2">3.1.-.-</ecNumber>
    </submittedName>
</protein>
<feature type="region of interest" description="Disordered" evidence="1">
    <location>
        <begin position="326"/>
        <end position="346"/>
    </location>
</feature>
<dbReference type="EC" id="3.1.-.-" evidence="2"/>
<accession>A0ABW5EIV5</accession>
<dbReference type="PANTHER" id="PTHR11203">
    <property type="entry name" value="CLEAVAGE AND POLYADENYLATION SPECIFICITY FACTOR FAMILY MEMBER"/>
    <property type="match status" value="1"/>
</dbReference>
<feature type="compositionally biased region" description="Low complexity" evidence="1">
    <location>
        <begin position="335"/>
        <end position="346"/>
    </location>
</feature>
<dbReference type="RefSeq" id="WP_380105306.1">
    <property type="nucleotide sequence ID" value="NZ_JBHSIH010000001.1"/>
</dbReference>
<dbReference type="GO" id="GO:0004527">
    <property type="term" value="F:exonuclease activity"/>
    <property type="evidence" value="ECO:0007669"/>
    <property type="project" value="UniProtKB-KW"/>
</dbReference>
<keyword evidence="2" id="KW-0436">Ligase</keyword>
<dbReference type="Proteomes" id="UP001597287">
    <property type="component" value="Unassembled WGS sequence"/>
</dbReference>
<dbReference type="InterPro" id="IPR050698">
    <property type="entry name" value="MBL"/>
</dbReference>
<evidence type="ECO:0000313" key="2">
    <source>
        <dbReference type="EMBL" id="MFD2318075.1"/>
    </source>
</evidence>
<dbReference type="GO" id="GO:0016874">
    <property type="term" value="F:ligase activity"/>
    <property type="evidence" value="ECO:0007669"/>
    <property type="project" value="UniProtKB-KW"/>
</dbReference>
<dbReference type="EMBL" id="JBHUIG010000004">
    <property type="protein sequence ID" value="MFD2318075.1"/>
    <property type="molecule type" value="Genomic_DNA"/>
</dbReference>
<comment type="caution">
    <text evidence="2">The sequence shown here is derived from an EMBL/GenBank/DDBJ whole genome shotgun (WGS) entry which is preliminary data.</text>
</comment>
<dbReference type="SUPFAM" id="SSF56281">
    <property type="entry name" value="Metallo-hydrolase/oxidoreductase"/>
    <property type="match status" value="1"/>
</dbReference>
<evidence type="ECO:0000256" key="1">
    <source>
        <dbReference type="SAM" id="MobiDB-lite"/>
    </source>
</evidence>
<keyword evidence="2" id="KW-0378">Hydrolase</keyword>
<keyword evidence="3" id="KW-1185">Reference proteome</keyword>
<evidence type="ECO:0000313" key="3">
    <source>
        <dbReference type="Proteomes" id="UP001597287"/>
    </source>
</evidence>
<reference evidence="3" key="1">
    <citation type="journal article" date="2019" name="Int. J. Syst. Evol. Microbiol.">
        <title>The Global Catalogue of Microorganisms (GCM) 10K type strain sequencing project: providing services to taxonomists for standard genome sequencing and annotation.</title>
        <authorList>
            <consortium name="The Broad Institute Genomics Platform"/>
            <consortium name="The Broad Institute Genome Sequencing Center for Infectious Disease"/>
            <person name="Wu L."/>
            <person name="Ma J."/>
        </authorList>
    </citation>
    <scope>NUCLEOTIDE SEQUENCE [LARGE SCALE GENOMIC DNA]</scope>
    <source>
        <strain evidence="3">CCUG 62793</strain>
    </source>
</reference>
<dbReference type="NCBIfam" id="TIGR04122">
    <property type="entry name" value="Xnuc_lig_assoc"/>
    <property type="match status" value="1"/>
</dbReference>
<organism evidence="2 3">
    <name type="scientific">Delftia deserti</name>
    <dbReference type="NCBI Taxonomy" id="1651218"/>
    <lineage>
        <taxon>Bacteria</taxon>
        <taxon>Pseudomonadati</taxon>
        <taxon>Pseudomonadota</taxon>
        <taxon>Betaproteobacteria</taxon>
        <taxon>Burkholderiales</taxon>
        <taxon>Comamonadaceae</taxon>
        <taxon>Delftia</taxon>
    </lineage>
</organism>
<dbReference type="InterPro" id="IPR036866">
    <property type="entry name" value="RibonucZ/Hydroxyglut_hydro"/>
</dbReference>
<keyword evidence="2" id="KW-0269">Exonuclease</keyword>
<dbReference type="Gene3D" id="3.60.15.10">
    <property type="entry name" value="Ribonuclease Z/Hydroxyacylglutathione hydrolase-like"/>
    <property type="match status" value="1"/>
</dbReference>
<name>A0ABW5EIV5_9BURK</name>
<dbReference type="PANTHER" id="PTHR11203:SF49">
    <property type="entry name" value="BLL1145 PROTEIN"/>
    <property type="match status" value="1"/>
</dbReference>